<comment type="subunit">
    <text evidence="1">Self-associates forming complexes of several hundred monomers.</text>
</comment>
<evidence type="ECO:0000313" key="9">
    <source>
        <dbReference type="Proteomes" id="UP000092444"/>
    </source>
</evidence>
<evidence type="ECO:0000256" key="6">
    <source>
        <dbReference type="ARBA" id="ARBA00025466"/>
    </source>
</evidence>
<keyword evidence="3" id="KW-0805">Transcription regulation</keyword>
<dbReference type="EMBL" id="CCAG010016825">
    <property type="status" value="NOT_ANNOTATED_CDS"/>
    <property type="molecule type" value="Genomic_DNA"/>
</dbReference>
<evidence type="ECO:0000256" key="3">
    <source>
        <dbReference type="ARBA" id="ARBA00023015"/>
    </source>
</evidence>
<evidence type="ECO:0000256" key="2">
    <source>
        <dbReference type="ARBA" id="ARBA00016807"/>
    </source>
</evidence>
<dbReference type="EnsemblMetazoa" id="GMOY005307-RA">
    <property type="protein sequence ID" value="GMOY005307-PA"/>
    <property type="gene ID" value="GMOY005307"/>
</dbReference>
<evidence type="ECO:0000313" key="8">
    <source>
        <dbReference type="EnsemblMetazoa" id="GMOY005307-PA"/>
    </source>
</evidence>
<keyword evidence="5" id="KW-0804">Transcription</keyword>
<organism evidence="8 9">
    <name type="scientific">Glossina morsitans morsitans</name>
    <name type="common">Savannah tsetse fly</name>
    <dbReference type="NCBI Taxonomy" id="37546"/>
    <lineage>
        <taxon>Eukaryota</taxon>
        <taxon>Metazoa</taxon>
        <taxon>Ecdysozoa</taxon>
        <taxon>Arthropoda</taxon>
        <taxon>Hexapoda</taxon>
        <taxon>Insecta</taxon>
        <taxon>Pterygota</taxon>
        <taxon>Neoptera</taxon>
        <taxon>Endopterygota</taxon>
        <taxon>Diptera</taxon>
        <taxon>Brachycera</taxon>
        <taxon>Muscomorpha</taxon>
        <taxon>Hippoboscoidea</taxon>
        <taxon>Glossinidae</taxon>
        <taxon>Glossina</taxon>
    </lineage>
</organism>
<evidence type="ECO:0000259" key="7">
    <source>
        <dbReference type="Pfam" id="PF13873"/>
    </source>
</evidence>
<protein>
    <recommendedName>
        <fullName evidence="2">Regulatory protein zeste</fullName>
    </recommendedName>
</protein>
<feature type="domain" description="Myb/SANT-like DNA-binding" evidence="7">
    <location>
        <begin position="27"/>
        <end position="66"/>
    </location>
</feature>
<evidence type="ECO:0000256" key="5">
    <source>
        <dbReference type="ARBA" id="ARBA00023163"/>
    </source>
</evidence>
<name>A0A1B0FN73_GLOMM</name>
<keyword evidence="4" id="KW-0238">DNA-binding</keyword>
<dbReference type="GO" id="GO:0003677">
    <property type="term" value="F:DNA binding"/>
    <property type="evidence" value="ECO:0007669"/>
    <property type="project" value="UniProtKB-KW"/>
</dbReference>
<keyword evidence="9" id="KW-1185">Reference proteome</keyword>
<dbReference type="Pfam" id="PF13873">
    <property type="entry name" value="Myb_DNA-bind_5"/>
    <property type="match status" value="1"/>
</dbReference>
<reference evidence="8" key="1">
    <citation type="submission" date="2020-05" db="UniProtKB">
        <authorList>
            <consortium name="EnsemblMetazoa"/>
        </authorList>
    </citation>
    <scope>IDENTIFICATION</scope>
    <source>
        <strain evidence="8">Yale</strain>
    </source>
</reference>
<proteinExistence type="predicted"/>
<dbReference type="AlphaFoldDB" id="A0A1B0FN73"/>
<dbReference type="Proteomes" id="UP000092444">
    <property type="component" value="Unassembled WGS sequence"/>
</dbReference>
<evidence type="ECO:0000256" key="1">
    <source>
        <dbReference type="ARBA" id="ARBA00011764"/>
    </source>
</evidence>
<sequence length="188" mass="21709">MLAFMEDHGDLAKHFTQNSYQGRQTINKLWEELTEKLNSVGLPNKNATGWRKHVWTDYKYRAKRKLNRNLLTLRKAGVLSNDLPPIQEGDASDDQDIKCFAVLSPSPLDDIFHDDLPTVSSKRKNSSSTQADKGLKVEDESLTLVKEQLEQDRKFQHDVLKLLKERNDEDKAFHKSVLDIMNTFLKKI</sequence>
<dbReference type="InterPro" id="IPR028002">
    <property type="entry name" value="Myb_DNA-bind_5"/>
</dbReference>
<dbReference type="STRING" id="37546.A0A1B0FN73"/>
<comment type="function">
    <text evidence="6">Involved in transvection phenomena (= synapsis-dependent gene expression), where the synaptic pairing of chromosomes carrying genes with which zeste interacts influences the expression of these genes. Zeste binds to DNA and stimulates transcription from a nearby promoter.</text>
</comment>
<dbReference type="VEuPathDB" id="VectorBase:GMOY005307"/>
<accession>A0A1B0FN73</accession>
<evidence type="ECO:0000256" key="4">
    <source>
        <dbReference type="ARBA" id="ARBA00023125"/>
    </source>
</evidence>